<comment type="similarity">
    <text evidence="2">Belongs to the EamA transporter family.</text>
</comment>
<feature type="transmembrane region" description="Helical" evidence="7">
    <location>
        <begin position="196"/>
        <end position="219"/>
    </location>
</feature>
<dbReference type="AlphaFoldDB" id="A0AA42BBC6"/>
<comment type="caution">
    <text evidence="9">The sequence shown here is derived from an EMBL/GenBank/DDBJ whole genome shotgun (WGS) entry which is preliminary data.</text>
</comment>
<evidence type="ECO:0000256" key="6">
    <source>
        <dbReference type="SAM" id="MobiDB-lite"/>
    </source>
</evidence>
<feature type="transmembrane region" description="Helical" evidence="7">
    <location>
        <begin position="112"/>
        <end position="131"/>
    </location>
</feature>
<dbReference type="GO" id="GO:0016020">
    <property type="term" value="C:membrane"/>
    <property type="evidence" value="ECO:0007669"/>
    <property type="project" value="UniProtKB-SubCell"/>
</dbReference>
<dbReference type="PANTHER" id="PTHR32322">
    <property type="entry name" value="INNER MEMBRANE TRANSPORTER"/>
    <property type="match status" value="1"/>
</dbReference>
<dbReference type="EMBL" id="JAMSLR010000007">
    <property type="protein sequence ID" value="MCM8749684.1"/>
    <property type="molecule type" value="Genomic_DNA"/>
</dbReference>
<dbReference type="Pfam" id="PF00892">
    <property type="entry name" value="EamA"/>
    <property type="match status" value="2"/>
</dbReference>
<dbReference type="InterPro" id="IPR050638">
    <property type="entry name" value="AA-Vitamin_Transporters"/>
</dbReference>
<comment type="subcellular location">
    <subcellularLocation>
        <location evidence="1">Membrane</location>
        <topology evidence="1">Multi-pass membrane protein</topology>
    </subcellularLocation>
</comment>
<feature type="domain" description="EamA" evidence="8">
    <location>
        <begin position="167"/>
        <end position="303"/>
    </location>
</feature>
<evidence type="ECO:0000313" key="9">
    <source>
        <dbReference type="EMBL" id="MCM8749684.1"/>
    </source>
</evidence>
<organism evidence="9 10">
    <name type="scientific">Thermalbibacter longus</name>
    <dbReference type="NCBI Taxonomy" id="2951981"/>
    <lineage>
        <taxon>Bacteria</taxon>
        <taxon>Pseudomonadati</taxon>
        <taxon>Thermomicrobiota</taxon>
        <taxon>Thermomicrobia</taxon>
        <taxon>Thermomicrobiales</taxon>
        <taxon>Thermomicrobiaceae</taxon>
        <taxon>Thermalbibacter</taxon>
    </lineage>
</organism>
<reference evidence="9" key="1">
    <citation type="submission" date="2022-06" db="EMBL/GenBank/DDBJ databases">
        <title>CFH 74404 Thermomicrobiaceae sp.</title>
        <authorList>
            <person name="Ming H."/>
            <person name="Li W.-J."/>
            <person name="Zhao Z."/>
        </authorList>
    </citation>
    <scope>NUCLEOTIDE SEQUENCE</scope>
    <source>
        <strain evidence="9">CFH 74404</strain>
    </source>
</reference>
<evidence type="ECO:0000259" key="8">
    <source>
        <dbReference type="Pfam" id="PF00892"/>
    </source>
</evidence>
<evidence type="ECO:0000256" key="4">
    <source>
        <dbReference type="ARBA" id="ARBA00022989"/>
    </source>
</evidence>
<feature type="transmembrane region" description="Helical" evidence="7">
    <location>
        <begin position="164"/>
        <end position="184"/>
    </location>
</feature>
<evidence type="ECO:0000256" key="7">
    <source>
        <dbReference type="SAM" id="Phobius"/>
    </source>
</evidence>
<keyword evidence="3 7" id="KW-0812">Transmembrane</keyword>
<feature type="region of interest" description="Disordered" evidence="6">
    <location>
        <begin position="308"/>
        <end position="327"/>
    </location>
</feature>
<feature type="transmembrane region" description="Helical" evidence="7">
    <location>
        <begin position="20"/>
        <end position="44"/>
    </location>
</feature>
<gene>
    <name evidence="9" type="ORF">NET02_11030</name>
</gene>
<evidence type="ECO:0000256" key="1">
    <source>
        <dbReference type="ARBA" id="ARBA00004141"/>
    </source>
</evidence>
<accession>A0AA42BBC6</accession>
<name>A0AA42BBC6_9BACT</name>
<feature type="transmembrane region" description="Helical" evidence="7">
    <location>
        <begin position="261"/>
        <end position="280"/>
    </location>
</feature>
<feature type="transmembrane region" description="Helical" evidence="7">
    <location>
        <begin position="231"/>
        <end position="249"/>
    </location>
</feature>
<dbReference type="InterPro" id="IPR000620">
    <property type="entry name" value="EamA_dom"/>
</dbReference>
<feature type="transmembrane region" description="Helical" evidence="7">
    <location>
        <begin position="50"/>
        <end position="70"/>
    </location>
</feature>
<evidence type="ECO:0000256" key="3">
    <source>
        <dbReference type="ARBA" id="ARBA00022692"/>
    </source>
</evidence>
<feature type="transmembrane region" description="Helical" evidence="7">
    <location>
        <begin position="82"/>
        <end position="100"/>
    </location>
</feature>
<keyword evidence="4 7" id="KW-1133">Transmembrane helix</keyword>
<protein>
    <submittedName>
        <fullName evidence="9">DMT family transporter</fullName>
    </submittedName>
</protein>
<proteinExistence type="inferred from homology"/>
<feature type="domain" description="EamA" evidence="8">
    <location>
        <begin position="21"/>
        <end position="154"/>
    </location>
</feature>
<dbReference type="PANTHER" id="PTHR32322:SF2">
    <property type="entry name" value="EAMA DOMAIN-CONTAINING PROTEIN"/>
    <property type="match status" value="1"/>
</dbReference>
<evidence type="ECO:0000256" key="5">
    <source>
        <dbReference type="ARBA" id="ARBA00023136"/>
    </source>
</evidence>
<feature type="transmembrane region" description="Helical" evidence="7">
    <location>
        <begin position="140"/>
        <end position="158"/>
    </location>
</feature>
<dbReference type="RefSeq" id="WP_284057468.1">
    <property type="nucleotide sequence ID" value="NZ_JAMSLR010000007.1"/>
</dbReference>
<keyword evidence="5 7" id="KW-0472">Membrane</keyword>
<dbReference type="SUPFAM" id="SSF103481">
    <property type="entry name" value="Multidrug resistance efflux transporter EmrE"/>
    <property type="match status" value="2"/>
</dbReference>
<evidence type="ECO:0000313" key="10">
    <source>
        <dbReference type="Proteomes" id="UP001165306"/>
    </source>
</evidence>
<dbReference type="InterPro" id="IPR037185">
    <property type="entry name" value="EmrE-like"/>
</dbReference>
<dbReference type="Proteomes" id="UP001165306">
    <property type="component" value="Unassembled WGS sequence"/>
</dbReference>
<evidence type="ECO:0000256" key="2">
    <source>
        <dbReference type="ARBA" id="ARBA00007362"/>
    </source>
</evidence>
<feature type="transmembrane region" description="Helical" evidence="7">
    <location>
        <begin position="286"/>
        <end position="303"/>
    </location>
</feature>
<sequence>MSDPAATQATDTRPPATTELAGHLLLTFTAVMWGASFVGTKLIVDAMPPLTLGFLRAVLATALLVGCVRLARQRLSLPWDEWRWLGLLGALGVGYFYIGLNLALNWTTATTASLLSLPYPVMTAVGARLFLKETIGPRRAAGIAVALAGAAWLTLATTQGSLGGAWIGNLLAFSTTIAWTAYTLIGREVLHRWPPLVATTHVVLAGTVTLLPLALAELATGRVPRFTVESVAVTAFLGLVCTGVAYLTWNRGLALVGATRASVYLYVQPLAVILLAIPILGERLTLPIVAGGLVVILGTWLVMRPERARPSPDEPHSSYPAPPRQPG</sequence>
<keyword evidence="10" id="KW-1185">Reference proteome</keyword>